<comment type="catalytic activity">
    <reaction evidence="1 10">
        <text>a (3R)-hydroxyacyl-[ACP] = a (2E)-enoyl-[ACP] + H2O</text>
        <dbReference type="Rhea" id="RHEA:13097"/>
        <dbReference type="Rhea" id="RHEA-COMP:9925"/>
        <dbReference type="Rhea" id="RHEA-COMP:9945"/>
        <dbReference type="ChEBI" id="CHEBI:15377"/>
        <dbReference type="ChEBI" id="CHEBI:78784"/>
        <dbReference type="ChEBI" id="CHEBI:78827"/>
        <dbReference type="EC" id="4.2.1.59"/>
    </reaction>
</comment>
<sequence length="142" mass="15416">MLMGVKEIQEIIPHRHPFLLIDCIEELEPGVRAVGYKCVTYDESFFKGHFPQEPVMPGVLLVEALAQTGAVAILSQEGFKGKVAYFGGIDKAKFKRKVVPGDKVKLECEIIKQKGPVGIGKATATVDGKLAVSAELTFMVGQ</sequence>
<dbReference type="CDD" id="cd01288">
    <property type="entry name" value="FabZ"/>
    <property type="match status" value="1"/>
</dbReference>
<evidence type="ECO:0000256" key="6">
    <source>
        <dbReference type="ARBA" id="ARBA00022556"/>
    </source>
</evidence>
<evidence type="ECO:0000256" key="1">
    <source>
        <dbReference type="ARBA" id="ARBA00001055"/>
    </source>
</evidence>
<dbReference type="GO" id="GO:0019171">
    <property type="term" value="F:(3R)-hydroxyacyl-[acyl-carrier-protein] dehydratase activity"/>
    <property type="evidence" value="ECO:0007669"/>
    <property type="project" value="UniProtKB-EC"/>
</dbReference>
<dbReference type="OrthoDB" id="9772788at2"/>
<keyword evidence="6 10" id="KW-0441">Lipid A biosynthesis</keyword>
<comment type="caution">
    <text evidence="11">The sequence shown here is derived from an EMBL/GenBank/DDBJ whole genome shotgun (WGS) entry which is preliminary data.</text>
</comment>
<dbReference type="PATRIC" id="fig|742734.4.peg.5472"/>
<evidence type="ECO:0000313" key="11">
    <source>
        <dbReference type="EMBL" id="KMW12941.1"/>
    </source>
</evidence>
<gene>
    <name evidence="10" type="primary">fabZ</name>
    <name evidence="11" type="ORF">HMPREF9470_05113</name>
</gene>
<keyword evidence="5 10" id="KW-0444">Lipid biosynthesis</keyword>
<keyword evidence="7 10" id="KW-0443">Lipid metabolism</keyword>
<keyword evidence="8 10" id="KW-0456">Lyase</keyword>
<dbReference type="InterPro" id="IPR013114">
    <property type="entry name" value="FabA_FabZ"/>
</dbReference>
<evidence type="ECO:0000256" key="9">
    <source>
        <dbReference type="ARBA" id="ARBA00025049"/>
    </source>
</evidence>
<dbReference type="AlphaFoldDB" id="A0A0J9BLC1"/>
<dbReference type="NCBIfam" id="TIGR01750">
    <property type="entry name" value="fabZ"/>
    <property type="match status" value="1"/>
</dbReference>
<dbReference type="Pfam" id="PF07977">
    <property type="entry name" value="FabA"/>
    <property type="match status" value="1"/>
</dbReference>
<evidence type="ECO:0000256" key="10">
    <source>
        <dbReference type="HAMAP-Rule" id="MF_00406"/>
    </source>
</evidence>
<dbReference type="PANTHER" id="PTHR30272:SF1">
    <property type="entry name" value="3-HYDROXYACYL-[ACYL-CARRIER-PROTEIN] DEHYDRATASE"/>
    <property type="match status" value="1"/>
</dbReference>
<comment type="function">
    <text evidence="9 10">Involved in unsaturated fatty acids biosynthesis. Catalyzes the dehydration of short chain beta-hydroxyacyl-ACPs and long chain saturated and unsaturated beta-hydroxyacyl-ACPs.</text>
</comment>
<dbReference type="GO" id="GO:0006633">
    <property type="term" value="P:fatty acid biosynthetic process"/>
    <property type="evidence" value="ECO:0007669"/>
    <property type="project" value="UniProtKB-UniRule"/>
</dbReference>
<dbReference type="Gene3D" id="3.10.129.10">
    <property type="entry name" value="Hotdog Thioesterase"/>
    <property type="match status" value="1"/>
</dbReference>
<accession>A0A0J9BLC1</accession>
<evidence type="ECO:0000256" key="4">
    <source>
        <dbReference type="ARBA" id="ARBA00022490"/>
    </source>
</evidence>
<organism evidence="11 12">
    <name type="scientific">[Clostridium] citroniae WAL-19142</name>
    <dbReference type="NCBI Taxonomy" id="742734"/>
    <lineage>
        <taxon>Bacteria</taxon>
        <taxon>Bacillati</taxon>
        <taxon>Bacillota</taxon>
        <taxon>Clostridia</taxon>
        <taxon>Lachnospirales</taxon>
        <taxon>Lachnospiraceae</taxon>
        <taxon>Enterocloster</taxon>
    </lineage>
</organism>
<dbReference type="FunFam" id="3.10.129.10:FF:000001">
    <property type="entry name" value="3-hydroxyacyl-[acyl-carrier-protein] dehydratase FabZ"/>
    <property type="match status" value="1"/>
</dbReference>
<keyword evidence="4 10" id="KW-0963">Cytoplasm</keyword>
<feature type="active site" evidence="10">
    <location>
        <position position="49"/>
    </location>
</feature>
<dbReference type="InterPro" id="IPR010084">
    <property type="entry name" value="FabZ"/>
</dbReference>
<name>A0A0J9BLC1_9FIRM</name>
<comment type="subcellular location">
    <subcellularLocation>
        <location evidence="2 10">Cytoplasm</location>
    </subcellularLocation>
</comment>
<proteinExistence type="inferred from homology"/>
<evidence type="ECO:0000256" key="2">
    <source>
        <dbReference type="ARBA" id="ARBA00004496"/>
    </source>
</evidence>
<evidence type="ECO:0000313" key="12">
    <source>
        <dbReference type="Proteomes" id="UP000037392"/>
    </source>
</evidence>
<dbReference type="Proteomes" id="UP000037392">
    <property type="component" value="Unassembled WGS sequence"/>
</dbReference>
<reference evidence="11 12" key="1">
    <citation type="submission" date="2011-04" db="EMBL/GenBank/DDBJ databases">
        <title>The Genome Sequence of Clostridium citroniae WAL-19142.</title>
        <authorList>
            <consortium name="The Broad Institute Genome Sequencing Platform"/>
            <person name="Earl A."/>
            <person name="Ward D."/>
            <person name="Feldgarden M."/>
            <person name="Gevers D."/>
            <person name="Warren Y.A."/>
            <person name="Tyrrell K.L."/>
            <person name="Citron D.M."/>
            <person name="Goldstein E.J."/>
            <person name="Daigneault M."/>
            <person name="Allen-Vercoe E."/>
            <person name="Young S.K."/>
            <person name="Zeng Q."/>
            <person name="Gargeya S."/>
            <person name="Fitzgerald M."/>
            <person name="Haas B."/>
            <person name="Abouelleil A."/>
            <person name="Alvarado L."/>
            <person name="Arachchi H.M."/>
            <person name="Berlin A."/>
            <person name="Brown A."/>
            <person name="Chapman S.B."/>
            <person name="Chen Z."/>
            <person name="Dunbar C."/>
            <person name="Freedman E."/>
            <person name="Gearin G."/>
            <person name="Gellesch M."/>
            <person name="Goldberg J."/>
            <person name="Griggs A."/>
            <person name="Gujja S."/>
            <person name="Heilman E.R."/>
            <person name="Heiman D."/>
            <person name="Howarth C."/>
            <person name="Larson L."/>
            <person name="Lui A."/>
            <person name="MacDonald P.J."/>
            <person name="Mehta T."/>
            <person name="Montmayeur A."/>
            <person name="Murphy C."/>
            <person name="Neiman D."/>
            <person name="Pearson M."/>
            <person name="Priest M."/>
            <person name="Roberts A."/>
            <person name="Saif S."/>
            <person name="Shea T."/>
            <person name="Shenoy N."/>
            <person name="Sisk P."/>
            <person name="Stolte C."/>
            <person name="Sykes S."/>
            <person name="White J."/>
            <person name="Yandava C."/>
            <person name="Wortman J."/>
            <person name="Nusbaum C."/>
            <person name="Birren B."/>
        </authorList>
    </citation>
    <scope>NUCLEOTIDE SEQUENCE [LARGE SCALE GENOMIC DNA]</scope>
    <source>
        <strain evidence="11 12">WAL-19142</strain>
    </source>
</reference>
<dbReference type="NCBIfam" id="NF000582">
    <property type="entry name" value="PRK00006.1"/>
    <property type="match status" value="1"/>
</dbReference>
<dbReference type="PANTHER" id="PTHR30272">
    <property type="entry name" value="3-HYDROXYACYL-[ACYL-CARRIER-PROTEIN] DEHYDRATASE"/>
    <property type="match status" value="1"/>
</dbReference>
<dbReference type="GO" id="GO:0009245">
    <property type="term" value="P:lipid A biosynthetic process"/>
    <property type="evidence" value="ECO:0007669"/>
    <property type="project" value="UniProtKB-UniRule"/>
</dbReference>
<dbReference type="InterPro" id="IPR029069">
    <property type="entry name" value="HotDog_dom_sf"/>
</dbReference>
<evidence type="ECO:0000256" key="8">
    <source>
        <dbReference type="ARBA" id="ARBA00023239"/>
    </source>
</evidence>
<dbReference type="HAMAP" id="MF_00406">
    <property type="entry name" value="FabZ"/>
    <property type="match status" value="1"/>
</dbReference>
<dbReference type="EC" id="4.2.1.59" evidence="10"/>
<dbReference type="GO" id="GO:0005737">
    <property type="term" value="C:cytoplasm"/>
    <property type="evidence" value="ECO:0007669"/>
    <property type="project" value="UniProtKB-SubCell"/>
</dbReference>
<comment type="similarity">
    <text evidence="3 10">Belongs to the thioester dehydratase family. FabZ subfamily.</text>
</comment>
<evidence type="ECO:0000256" key="7">
    <source>
        <dbReference type="ARBA" id="ARBA00023098"/>
    </source>
</evidence>
<dbReference type="GeneID" id="93164900"/>
<dbReference type="EMBL" id="ADLK01000047">
    <property type="protein sequence ID" value="KMW12941.1"/>
    <property type="molecule type" value="Genomic_DNA"/>
</dbReference>
<protein>
    <recommendedName>
        <fullName evidence="10">3-hydroxyacyl-[acyl-carrier-protein] dehydratase FabZ</fullName>
        <ecNumber evidence="10">4.2.1.59</ecNumber>
    </recommendedName>
    <alternativeName>
        <fullName evidence="10">(3R)-hydroxymyristoyl-[acyl-carrier-protein] dehydratase</fullName>
        <shortName evidence="10">(3R)-hydroxymyristoyl-ACP dehydrase</shortName>
    </alternativeName>
    <alternativeName>
        <fullName evidence="10">Beta-hydroxyacyl-ACP dehydratase</fullName>
    </alternativeName>
</protein>
<evidence type="ECO:0000256" key="3">
    <source>
        <dbReference type="ARBA" id="ARBA00009174"/>
    </source>
</evidence>
<evidence type="ECO:0000256" key="5">
    <source>
        <dbReference type="ARBA" id="ARBA00022516"/>
    </source>
</evidence>
<dbReference type="RefSeq" id="WP_007870495.1">
    <property type="nucleotide sequence ID" value="NZ_KQ235885.1"/>
</dbReference>
<dbReference type="SUPFAM" id="SSF54637">
    <property type="entry name" value="Thioesterase/thiol ester dehydrase-isomerase"/>
    <property type="match status" value="1"/>
</dbReference>
<dbReference type="GO" id="GO:0016020">
    <property type="term" value="C:membrane"/>
    <property type="evidence" value="ECO:0007669"/>
    <property type="project" value="GOC"/>
</dbReference>